<dbReference type="InterPro" id="IPR012171">
    <property type="entry name" value="Fatty_acid_desaturase"/>
</dbReference>
<gene>
    <name evidence="14" type="ORF">RND81_02G102700</name>
</gene>
<comment type="pathway">
    <text evidence="2">Lipid metabolism.</text>
</comment>
<feature type="transmembrane region" description="Helical" evidence="12">
    <location>
        <begin position="136"/>
        <end position="158"/>
    </location>
</feature>
<keyword evidence="9" id="KW-0408">Iron</keyword>
<dbReference type="GO" id="GO:0006629">
    <property type="term" value="P:lipid metabolic process"/>
    <property type="evidence" value="ECO:0007669"/>
    <property type="project" value="UniProtKB-KW"/>
</dbReference>
<evidence type="ECO:0000256" key="1">
    <source>
        <dbReference type="ARBA" id="ARBA00004141"/>
    </source>
</evidence>
<dbReference type="InterPro" id="IPR036400">
    <property type="entry name" value="Cyt_B5-like_heme/steroid_sf"/>
</dbReference>
<evidence type="ECO:0000256" key="2">
    <source>
        <dbReference type="ARBA" id="ARBA00005189"/>
    </source>
</evidence>
<dbReference type="InterPro" id="IPR001199">
    <property type="entry name" value="Cyt_B5-like_heme/steroid-bd"/>
</dbReference>
<keyword evidence="7 12" id="KW-1133">Transmembrane helix</keyword>
<dbReference type="PANTHER" id="PTHR19353">
    <property type="entry name" value="FATTY ACID DESATURASE 2"/>
    <property type="match status" value="1"/>
</dbReference>
<organism evidence="14 15">
    <name type="scientific">Saponaria officinalis</name>
    <name type="common">Common soapwort</name>
    <name type="synonym">Lychnis saponaria</name>
    <dbReference type="NCBI Taxonomy" id="3572"/>
    <lineage>
        <taxon>Eukaryota</taxon>
        <taxon>Viridiplantae</taxon>
        <taxon>Streptophyta</taxon>
        <taxon>Embryophyta</taxon>
        <taxon>Tracheophyta</taxon>
        <taxon>Spermatophyta</taxon>
        <taxon>Magnoliopsida</taxon>
        <taxon>eudicotyledons</taxon>
        <taxon>Gunneridae</taxon>
        <taxon>Pentapetalae</taxon>
        <taxon>Caryophyllales</taxon>
        <taxon>Caryophyllaceae</taxon>
        <taxon>Caryophylleae</taxon>
        <taxon>Saponaria</taxon>
    </lineage>
</organism>
<dbReference type="SUPFAM" id="SSF55856">
    <property type="entry name" value="Cytochrome b5-like heme/steroid binding domain"/>
    <property type="match status" value="1"/>
</dbReference>
<evidence type="ECO:0000259" key="13">
    <source>
        <dbReference type="PROSITE" id="PS50255"/>
    </source>
</evidence>
<evidence type="ECO:0000256" key="3">
    <source>
        <dbReference type="ARBA" id="ARBA00009295"/>
    </source>
</evidence>
<keyword evidence="8" id="KW-0560">Oxidoreductase</keyword>
<keyword evidence="5 12" id="KW-0812">Transmembrane</keyword>
<dbReference type="SMART" id="SM01117">
    <property type="entry name" value="Cyt-b5"/>
    <property type="match status" value="1"/>
</dbReference>
<comment type="similarity">
    <text evidence="3">Belongs to the fatty acid desaturase type 1 family.</text>
</comment>
<evidence type="ECO:0000256" key="4">
    <source>
        <dbReference type="ARBA" id="ARBA00022617"/>
    </source>
</evidence>
<feature type="domain" description="Cytochrome b5 heme-binding" evidence="13">
    <location>
        <begin position="5"/>
        <end position="89"/>
    </location>
</feature>
<feature type="transmembrane region" description="Helical" evidence="12">
    <location>
        <begin position="253"/>
        <end position="273"/>
    </location>
</feature>
<evidence type="ECO:0000256" key="10">
    <source>
        <dbReference type="ARBA" id="ARBA00023098"/>
    </source>
</evidence>
<dbReference type="Gene3D" id="3.10.120.10">
    <property type="entry name" value="Cytochrome b5-like heme/steroid binding domain"/>
    <property type="match status" value="1"/>
</dbReference>
<dbReference type="PIRSF" id="PIRSF015921">
    <property type="entry name" value="FA_sphinglp_des"/>
    <property type="match status" value="1"/>
</dbReference>
<accession>A0AAW1MUH3</accession>
<dbReference type="InterPro" id="IPR005804">
    <property type="entry name" value="FA_desaturase_dom"/>
</dbReference>
<evidence type="ECO:0000313" key="14">
    <source>
        <dbReference type="EMBL" id="KAK9749102.1"/>
    </source>
</evidence>
<feature type="transmembrane region" description="Helical" evidence="12">
    <location>
        <begin position="170"/>
        <end position="191"/>
    </location>
</feature>
<dbReference type="GO" id="GO:0046872">
    <property type="term" value="F:metal ion binding"/>
    <property type="evidence" value="ECO:0007669"/>
    <property type="project" value="UniProtKB-KW"/>
</dbReference>
<evidence type="ECO:0000256" key="11">
    <source>
        <dbReference type="ARBA" id="ARBA00023136"/>
    </source>
</evidence>
<name>A0AAW1MUH3_SAPOF</name>
<dbReference type="PROSITE" id="PS50255">
    <property type="entry name" value="CYTOCHROME_B5_2"/>
    <property type="match status" value="1"/>
</dbReference>
<evidence type="ECO:0000256" key="9">
    <source>
        <dbReference type="ARBA" id="ARBA00023004"/>
    </source>
</evidence>
<dbReference type="GO" id="GO:0016020">
    <property type="term" value="C:membrane"/>
    <property type="evidence" value="ECO:0007669"/>
    <property type="project" value="UniProtKB-SubCell"/>
</dbReference>
<protein>
    <recommendedName>
        <fullName evidence="13">Cytochrome b5 heme-binding domain-containing protein</fullName>
    </recommendedName>
</protein>
<feature type="transmembrane region" description="Helical" evidence="12">
    <location>
        <begin position="111"/>
        <end position="130"/>
    </location>
</feature>
<keyword evidence="4" id="KW-0349">Heme</keyword>
<keyword evidence="15" id="KW-1185">Reference proteome</keyword>
<evidence type="ECO:0000256" key="6">
    <source>
        <dbReference type="ARBA" id="ARBA00022723"/>
    </source>
</evidence>
<sequence>MEKTQKYISKEELKTHNKRDDLWISIFGKVYNVSEWANHHPGGDLPLIYFSGQDVTNVFLAYHPTSSSQYLNNFFTGFYLNDYDVSEISKDYRNLLSEFQKMGLFESKGHTMLVTMIFIVTTFLMSFYGVIFSNNIWVHVICALLLGFAWVQLGWIGHDCAHYEVMVGPVWNRCMQFVIGNCLTGVAASWWKLTHNAHHIACNSLEFDPDVQLTPFIAVSSKVFASLTSRFHERKMNFNSISRSFVSHQHLTFYPLVTFYRAVMFVLCFLLLLSKRKVPNRGVTGIQQFQFSLNHLPCDVYLGPPTGHDWFEKQTMGSLDIECPPWMDWFHGGLQFQIEHHLFPRMPRCNFRKIAPFVKVLCKKHNLPYNSASFWKANSLIYNTLRSAALEARHCTNSIPRNLAWESITSHG</sequence>
<keyword evidence="6" id="KW-0479">Metal-binding</keyword>
<keyword evidence="11 12" id="KW-0472">Membrane</keyword>
<reference evidence="14" key="1">
    <citation type="submission" date="2024-03" db="EMBL/GenBank/DDBJ databases">
        <title>WGS assembly of Saponaria officinalis var. Norfolk2.</title>
        <authorList>
            <person name="Jenkins J."/>
            <person name="Shu S."/>
            <person name="Grimwood J."/>
            <person name="Barry K."/>
            <person name="Goodstein D."/>
            <person name="Schmutz J."/>
            <person name="Leebens-Mack J."/>
            <person name="Osbourn A."/>
        </authorList>
    </citation>
    <scope>NUCLEOTIDE SEQUENCE [LARGE SCALE GENOMIC DNA]</scope>
    <source>
        <strain evidence="14">JIC</strain>
    </source>
</reference>
<dbReference type="CDD" id="cd03506">
    <property type="entry name" value="Delta6-FADS-like"/>
    <property type="match status" value="1"/>
</dbReference>
<proteinExistence type="inferred from homology"/>
<dbReference type="Proteomes" id="UP001443914">
    <property type="component" value="Unassembled WGS sequence"/>
</dbReference>
<dbReference type="GO" id="GO:0016717">
    <property type="term" value="F:oxidoreductase activity, acting on paired donors, with oxidation of a pair of donors resulting in the reduction of molecular oxygen to two molecules of water"/>
    <property type="evidence" value="ECO:0007669"/>
    <property type="project" value="TreeGrafter"/>
</dbReference>
<evidence type="ECO:0000256" key="12">
    <source>
        <dbReference type="SAM" id="Phobius"/>
    </source>
</evidence>
<dbReference type="AlphaFoldDB" id="A0AAW1MUH3"/>
<comment type="subcellular location">
    <subcellularLocation>
        <location evidence="1">Membrane</location>
        <topology evidence="1">Multi-pass membrane protein</topology>
    </subcellularLocation>
</comment>
<evidence type="ECO:0000256" key="7">
    <source>
        <dbReference type="ARBA" id="ARBA00022989"/>
    </source>
</evidence>
<dbReference type="PANTHER" id="PTHR19353:SF30">
    <property type="entry name" value="DELTA 8-(E)-SPHINGOLIPID DESATURASE"/>
    <property type="match status" value="1"/>
</dbReference>
<dbReference type="Pfam" id="PF00487">
    <property type="entry name" value="FA_desaturase"/>
    <property type="match status" value="1"/>
</dbReference>
<evidence type="ECO:0000313" key="15">
    <source>
        <dbReference type="Proteomes" id="UP001443914"/>
    </source>
</evidence>
<dbReference type="EMBL" id="JBDFQZ010000002">
    <property type="protein sequence ID" value="KAK9749102.1"/>
    <property type="molecule type" value="Genomic_DNA"/>
</dbReference>
<comment type="caution">
    <text evidence="14">The sequence shown here is derived from an EMBL/GenBank/DDBJ whole genome shotgun (WGS) entry which is preliminary data.</text>
</comment>
<evidence type="ECO:0000256" key="8">
    <source>
        <dbReference type="ARBA" id="ARBA00023002"/>
    </source>
</evidence>
<keyword evidence="10" id="KW-0443">Lipid metabolism</keyword>
<evidence type="ECO:0000256" key="5">
    <source>
        <dbReference type="ARBA" id="ARBA00022692"/>
    </source>
</evidence>
<dbReference type="Pfam" id="PF00173">
    <property type="entry name" value="Cyt-b5"/>
    <property type="match status" value="1"/>
</dbReference>